<sequence length="57" mass="5885">MNKYSSISEPGRTFSADGGLMFGEAFGGRRFGMTFGGIGFGLRFGGIGLAGIRFGGI</sequence>
<dbReference type="Proteomes" id="UP000317180">
    <property type="component" value="Unassembled WGS sequence"/>
</dbReference>
<gene>
    <name evidence="1" type="ORF">BAG01nite_14380</name>
</gene>
<dbReference type="GeneID" id="82813859"/>
<accession>A0ABQ0SN85</accession>
<reference evidence="1 2" key="1">
    <citation type="submission" date="2019-06" db="EMBL/GenBank/DDBJ databases">
        <title>Whole genome shotgun sequence of Brevibacillus agri NBRC 15538.</title>
        <authorList>
            <person name="Hosoyama A."/>
            <person name="Uohara A."/>
            <person name="Ohji S."/>
            <person name="Ichikawa N."/>
        </authorList>
    </citation>
    <scope>NUCLEOTIDE SEQUENCE [LARGE SCALE GENOMIC DNA]</scope>
    <source>
        <strain evidence="1 2">NBRC 15538</strain>
    </source>
</reference>
<keyword evidence="2" id="KW-1185">Reference proteome</keyword>
<name>A0ABQ0SN85_9BACL</name>
<organism evidence="1 2">
    <name type="scientific">Brevibacillus agri</name>
    <dbReference type="NCBI Taxonomy" id="51101"/>
    <lineage>
        <taxon>Bacteria</taxon>
        <taxon>Bacillati</taxon>
        <taxon>Bacillota</taxon>
        <taxon>Bacilli</taxon>
        <taxon>Bacillales</taxon>
        <taxon>Paenibacillaceae</taxon>
        <taxon>Brevibacillus</taxon>
    </lineage>
</organism>
<dbReference type="EMBL" id="BJOD01000012">
    <property type="protein sequence ID" value="GED25336.1"/>
    <property type="molecule type" value="Genomic_DNA"/>
</dbReference>
<comment type="caution">
    <text evidence="1">The sequence shown here is derived from an EMBL/GenBank/DDBJ whole genome shotgun (WGS) entry which is preliminary data.</text>
</comment>
<dbReference type="RefSeq" id="WP_165329001.1">
    <property type="nucleotide sequence ID" value="NZ_BJOD01000012.1"/>
</dbReference>
<protein>
    <submittedName>
        <fullName evidence="1">Uncharacterized protein</fullName>
    </submittedName>
</protein>
<evidence type="ECO:0000313" key="1">
    <source>
        <dbReference type="EMBL" id="GED25336.1"/>
    </source>
</evidence>
<proteinExistence type="predicted"/>
<evidence type="ECO:0000313" key="2">
    <source>
        <dbReference type="Proteomes" id="UP000317180"/>
    </source>
</evidence>